<sequence length="136" mass="15113">MLRNGLLRLLLLLSFILVALPTLSETSQAGSTAAQYVFVEHDDNNLSDIIAGVNCTKTSVFSDIRQRAQWSLVDVRILIPDSVEIVAAVFSDQRTPWLQFSPPFATRSALLKSTNLLYQQLSIADERSFSIKTSIL</sequence>
<keyword evidence="3" id="KW-1185">Reference proteome</keyword>
<comment type="caution">
    <text evidence="2">The sequence shown here is derived from an EMBL/GenBank/DDBJ whole genome shotgun (WGS) entry which is preliminary data.</text>
</comment>
<feature type="chain" id="PRO_5045243256" evidence="1">
    <location>
        <begin position="20"/>
        <end position="136"/>
    </location>
</feature>
<dbReference type="EMBL" id="JABBXD010000003">
    <property type="protein sequence ID" value="MBD3585629.1"/>
    <property type="molecule type" value="Genomic_DNA"/>
</dbReference>
<organism evidence="2 3">
    <name type="scientific">Salinimonas profundi</name>
    <dbReference type="NCBI Taxonomy" id="2729140"/>
    <lineage>
        <taxon>Bacteria</taxon>
        <taxon>Pseudomonadati</taxon>
        <taxon>Pseudomonadota</taxon>
        <taxon>Gammaproteobacteria</taxon>
        <taxon>Alteromonadales</taxon>
        <taxon>Alteromonadaceae</taxon>
        <taxon>Alteromonas/Salinimonas group</taxon>
        <taxon>Salinimonas</taxon>
    </lineage>
</organism>
<protein>
    <submittedName>
        <fullName evidence="2">Uncharacterized protein</fullName>
    </submittedName>
</protein>
<evidence type="ECO:0000313" key="2">
    <source>
        <dbReference type="EMBL" id="MBD3585629.1"/>
    </source>
</evidence>
<evidence type="ECO:0000313" key="3">
    <source>
        <dbReference type="Proteomes" id="UP000624419"/>
    </source>
</evidence>
<keyword evidence="1" id="KW-0732">Signal</keyword>
<gene>
    <name evidence="2" type="ORF">HHX48_07785</name>
</gene>
<dbReference type="RefSeq" id="WP_191023880.1">
    <property type="nucleotide sequence ID" value="NZ_JABBXD010000003.1"/>
</dbReference>
<evidence type="ECO:0000256" key="1">
    <source>
        <dbReference type="SAM" id="SignalP"/>
    </source>
</evidence>
<feature type="signal peptide" evidence="1">
    <location>
        <begin position="1"/>
        <end position="19"/>
    </location>
</feature>
<proteinExistence type="predicted"/>
<accession>A0ABR8LHB8</accession>
<reference evidence="2 3" key="1">
    <citation type="submission" date="2020-04" db="EMBL/GenBank/DDBJ databases">
        <title>Salinimonas sp. HHU 13199.</title>
        <authorList>
            <person name="Cui X."/>
            <person name="Zhang D."/>
        </authorList>
    </citation>
    <scope>NUCLEOTIDE SEQUENCE [LARGE SCALE GENOMIC DNA]</scope>
    <source>
        <strain evidence="2 3">HHU 13199</strain>
    </source>
</reference>
<dbReference type="Proteomes" id="UP000624419">
    <property type="component" value="Unassembled WGS sequence"/>
</dbReference>
<name>A0ABR8LHB8_9ALTE</name>